<accession>A0A4Y2BHM2</accession>
<dbReference type="AlphaFoldDB" id="A0A4Y2BHM2"/>
<dbReference type="EMBL" id="BGPR01000079">
    <property type="protein sequence ID" value="GBL91443.1"/>
    <property type="molecule type" value="Genomic_DNA"/>
</dbReference>
<sequence>MTRTTPELAPPRQTSARHQRKWINQLGEILRNEISLRITGRIFIVFDAHRFGGISTDDTENFTWPGDAAVPQSTRGGMSPAHSCGGARRVLDSWEHGDKGGRGLINNGLPLTS</sequence>
<comment type="caution">
    <text evidence="2">The sequence shown here is derived from an EMBL/GenBank/DDBJ whole genome shotgun (WGS) entry which is preliminary data.</text>
</comment>
<evidence type="ECO:0000313" key="3">
    <source>
        <dbReference type="Proteomes" id="UP000499080"/>
    </source>
</evidence>
<evidence type="ECO:0000313" key="2">
    <source>
        <dbReference type="EMBL" id="GBL91443.1"/>
    </source>
</evidence>
<proteinExistence type="predicted"/>
<reference evidence="2 3" key="1">
    <citation type="journal article" date="2019" name="Sci. Rep.">
        <title>Orb-weaving spider Araneus ventricosus genome elucidates the spidroin gene catalogue.</title>
        <authorList>
            <person name="Kono N."/>
            <person name="Nakamura H."/>
            <person name="Ohtoshi R."/>
            <person name="Moran D.A.P."/>
            <person name="Shinohara A."/>
            <person name="Yoshida Y."/>
            <person name="Fujiwara M."/>
            <person name="Mori M."/>
            <person name="Tomita M."/>
            <person name="Arakawa K."/>
        </authorList>
    </citation>
    <scope>NUCLEOTIDE SEQUENCE [LARGE SCALE GENOMIC DNA]</scope>
</reference>
<gene>
    <name evidence="2" type="ORF">AVEN_136937_1</name>
</gene>
<evidence type="ECO:0000256" key="1">
    <source>
        <dbReference type="SAM" id="MobiDB-lite"/>
    </source>
</evidence>
<protein>
    <submittedName>
        <fullName evidence="2">Uncharacterized protein</fullName>
    </submittedName>
</protein>
<keyword evidence="3" id="KW-1185">Reference proteome</keyword>
<organism evidence="2 3">
    <name type="scientific">Araneus ventricosus</name>
    <name type="common">Orbweaver spider</name>
    <name type="synonym">Epeira ventricosa</name>
    <dbReference type="NCBI Taxonomy" id="182803"/>
    <lineage>
        <taxon>Eukaryota</taxon>
        <taxon>Metazoa</taxon>
        <taxon>Ecdysozoa</taxon>
        <taxon>Arthropoda</taxon>
        <taxon>Chelicerata</taxon>
        <taxon>Arachnida</taxon>
        <taxon>Araneae</taxon>
        <taxon>Araneomorphae</taxon>
        <taxon>Entelegynae</taxon>
        <taxon>Araneoidea</taxon>
        <taxon>Araneidae</taxon>
        <taxon>Araneus</taxon>
    </lineage>
</organism>
<feature type="region of interest" description="Disordered" evidence="1">
    <location>
        <begin position="57"/>
        <end position="113"/>
    </location>
</feature>
<feature type="compositionally biased region" description="Basic and acidic residues" evidence="1">
    <location>
        <begin position="89"/>
        <end position="101"/>
    </location>
</feature>
<dbReference type="Proteomes" id="UP000499080">
    <property type="component" value="Unassembled WGS sequence"/>
</dbReference>
<name>A0A4Y2BHM2_ARAVE</name>